<feature type="domain" description="SGNH hydrolase-type esterase" evidence="1">
    <location>
        <begin position="8"/>
        <end position="180"/>
    </location>
</feature>
<feature type="domain" description="SGNH hydrolase-type esterase" evidence="1">
    <location>
        <begin position="220"/>
        <end position="388"/>
    </location>
</feature>
<dbReference type="OrthoDB" id="671439at2759"/>
<comment type="caution">
    <text evidence="2">The sequence shown here is derived from an EMBL/GenBank/DDBJ whole genome shotgun (WGS) entry which is preliminary data.</text>
</comment>
<dbReference type="EMBL" id="JNBS01002009">
    <property type="protein sequence ID" value="OQR95913.1"/>
    <property type="molecule type" value="Genomic_DNA"/>
</dbReference>
<dbReference type="InterPro" id="IPR036514">
    <property type="entry name" value="SGNH_hydro_sf"/>
</dbReference>
<dbReference type="PANTHER" id="PTHR14209">
    <property type="entry name" value="ISOAMYL ACETATE-HYDROLYZING ESTERASE 1"/>
    <property type="match status" value="1"/>
</dbReference>
<dbReference type="STRING" id="74557.A0A1V9ZD50"/>
<dbReference type="Proteomes" id="UP000243217">
    <property type="component" value="Unassembled WGS sequence"/>
</dbReference>
<protein>
    <submittedName>
        <fullName evidence="2">Isoamyl acetate-hydrolyzing esterase 1</fullName>
    </submittedName>
</protein>
<reference evidence="2 3" key="1">
    <citation type="journal article" date="2014" name="Genome Biol. Evol.">
        <title>The secreted proteins of Achlya hypogyna and Thraustotheca clavata identify the ancestral oomycete secretome and reveal gene acquisitions by horizontal gene transfer.</title>
        <authorList>
            <person name="Misner I."/>
            <person name="Blouin N."/>
            <person name="Leonard G."/>
            <person name="Richards T.A."/>
            <person name="Lane C.E."/>
        </authorList>
    </citation>
    <scope>NUCLEOTIDE SEQUENCE [LARGE SCALE GENOMIC DNA]</scope>
    <source>
        <strain evidence="2 3">ATCC 34112</strain>
    </source>
</reference>
<dbReference type="Gene3D" id="3.40.50.1110">
    <property type="entry name" value="SGNH hydrolase"/>
    <property type="match status" value="2"/>
</dbReference>
<dbReference type="InterPro" id="IPR045136">
    <property type="entry name" value="Iah1-like"/>
</dbReference>
<keyword evidence="3" id="KW-1185">Reference proteome</keyword>
<dbReference type="Pfam" id="PF13472">
    <property type="entry name" value="Lipase_GDSL_2"/>
    <property type="match status" value="2"/>
</dbReference>
<accession>A0A1V9ZD50</accession>
<dbReference type="AlphaFoldDB" id="A0A1V9ZD50"/>
<name>A0A1V9ZD50_9STRA</name>
<dbReference type="SUPFAM" id="SSF52266">
    <property type="entry name" value="SGNH hydrolase"/>
    <property type="match status" value="2"/>
</dbReference>
<sequence>MTTPVFLFVGDSITQQGSNIAPLGYLTRLTQDYIRKADLINRGCSGWTTKSWISKIDQLIGEWQHKPPTLITIFLGANDAARKPGRDQHQHVPINEYKANLKLMLSSFQQAFPTCQYLLITPAAIIDSQYQSRSNYQAQLYAEACIDVGEETSVPLLNLWQLSQGYPEYLRDGLHLSEKGDNALYRFIHEALNLHYPHLTPDALPIKIVRMSGAPLIVTLGDSITQNGANPEIMGYQVMLTQDYVRKADVINRGCSGWTTRDWVPKLPLLTSEWKNKPPSLLTIFLGANDAVLSPGQQHVDLDQYVSNLKHMLAACREAYPNCKFMLMTPPPIDDTRQHDRSNAEAGRYAKACVQLAQTEGIPVVDFWTAMQGMMHLLADGLHFNRVGNIAAHALVLSAIRKHYPELAPEALPVEY</sequence>
<evidence type="ECO:0000259" key="1">
    <source>
        <dbReference type="Pfam" id="PF13472"/>
    </source>
</evidence>
<gene>
    <name evidence="2" type="ORF">THRCLA_07469</name>
</gene>
<evidence type="ECO:0000313" key="3">
    <source>
        <dbReference type="Proteomes" id="UP000243217"/>
    </source>
</evidence>
<dbReference type="InterPro" id="IPR013830">
    <property type="entry name" value="SGNH_hydro"/>
</dbReference>
<proteinExistence type="predicted"/>
<dbReference type="PANTHER" id="PTHR14209:SF19">
    <property type="entry name" value="ISOAMYL ACETATE-HYDROLYZING ESTERASE 1 HOMOLOG"/>
    <property type="match status" value="1"/>
</dbReference>
<evidence type="ECO:0000313" key="2">
    <source>
        <dbReference type="EMBL" id="OQR95913.1"/>
    </source>
</evidence>
<dbReference type="CDD" id="cd01838">
    <property type="entry name" value="Isoamyl_acetate_hydrolase_like"/>
    <property type="match status" value="1"/>
</dbReference>
<organism evidence="2 3">
    <name type="scientific">Thraustotheca clavata</name>
    <dbReference type="NCBI Taxonomy" id="74557"/>
    <lineage>
        <taxon>Eukaryota</taxon>
        <taxon>Sar</taxon>
        <taxon>Stramenopiles</taxon>
        <taxon>Oomycota</taxon>
        <taxon>Saprolegniomycetes</taxon>
        <taxon>Saprolegniales</taxon>
        <taxon>Achlyaceae</taxon>
        <taxon>Thraustotheca</taxon>
    </lineage>
</organism>